<dbReference type="SUPFAM" id="SSF101898">
    <property type="entry name" value="NHL repeat"/>
    <property type="match status" value="1"/>
</dbReference>
<proteinExistence type="predicted"/>
<dbReference type="EMBL" id="JH817437">
    <property type="protein sequence ID" value="EKC23036.1"/>
    <property type="molecule type" value="Genomic_DNA"/>
</dbReference>
<sequence length="228" mass="25826">MSTKDYDSTYLCIGPGGDQAYACVVQRYDVNNKLKEYNIYLADDFGRILITFGISVNYYYHPFYQIRAIDEKNTFVTIGLRSVELVLGKGEKFTRTKIYNGSVGTNPPSAFSPKDIAIDNRGNILVAVSNDNAIHLLDKSLTFQKLLMREEDGLNRPTSVALDTEGYLYVGCEDGQIHVVNYQYLLSTNRLARLQFQKLSSKNSSQNFPGKFCPKLFHEILKTSKNEN</sequence>
<name>K1QNA3_MAGGI</name>
<accession>K1QNA3</accession>
<dbReference type="HOGENOM" id="CLU_1215805_0_0_1"/>
<reference evidence="1" key="1">
    <citation type="journal article" date="2012" name="Nature">
        <title>The oyster genome reveals stress adaptation and complexity of shell formation.</title>
        <authorList>
            <person name="Zhang G."/>
            <person name="Fang X."/>
            <person name="Guo X."/>
            <person name="Li L."/>
            <person name="Luo R."/>
            <person name="Xu F."/>
            <person name="Yang P."/>
            <person name="Zhang L."/>
            <person name="Wang X."/>
            <person name="Qi H."/>
            <person name="Xiong Z."/>
            <person name="Que H."/>
            <person name="Xie Y."/>
            <person name="Holland P.W."/>
            <person name="Paps J."/>
            <person name="Zhu Y."/>
            <person name="Wu F."/>
            <person name="Chen Y."/>
            <person name="Wang J."/>
            <person name="Peng C."/>
            <person name="Meng J."/>
            <person name="Yang L."/>
            <person name="Liu J."/>
            <person name="Wen B."/>
            <person name="Zhang N."/>
            <person name="Huang Z."/>
            <person name="Zhu Q."/>
            <person name="Feng Y."/>
            <person name="Mount A."/>
            <person name="Hedgecock D."/>
            <person name="Xu Z."/>
            <person name="Liu Y."/>
            <person name="Domazet-Loso T."/>
            <person name="Du Y."/>
            <person name="Sun X."/>
            <person name="Zhang S."/>
            <person name="Liu B."/>
            <person name="Cheng P."/>
            <person name="Jiang X."/>
            <person name="Li J."/>
            <person name="Fan D."/>
            <person name="Wang W."/>
            <person name="Fu W."/>
            <person name="Wang T."/>
            <person name="Wang B."/>
            <person name="Zhang J."/>
            <person name="Peng Z."/>
            <person name="Li Y."/>
            <person name="Li N."/>
            <person name="Wang J."/>
            <person name="Chen M."/>
            <person name="He Y."/>
            <person name="Tan F."/>
            <person name="Song X."/>
            <person name="Zheng Q."/>
            <person name="Huang R."/>
            <person name="Yang H."/>
            <person name="Du X."/>
            <person name="Chen L."/>
            <person name="Yang M."/>
            <person name="Gaffney P.M."/>
            <person name="Wang S."/>
            <person name="Luo L."/>
            <person name="She Z."/>
            <person name="Ming Y."/>
            <person name="Huang W."/>
            <person name="Zhang S."/>
            <person name="Huang B."/>
            <person name="Zhang Y."/>
            <person name="Qu T."/>
            <person name="Ni P."/>
            <person name="Miao G."/>
            <person name="Wang J."/>
            <person name="Wang Q."/>
            <person name="Steinberg C.E."/>
            <person name="Wang H."/>
            <person name="Li N."/>
            <person name="Qian L."/>
            <person name="Zhang G."/>
            <person name="Li Y."/>
            <person name="Yang H."/>
            <person name="Liu X."/>
            <person name="Wang J."/>
            <person name="Yin Y."/>
            <person name="Wang J."/>
        </authorList>
    </citation>
    <scope>NUCLEOTIDE SEQUENCE [LARGE SCALE GENOMIC DNA]</scope>
    <source>
        <strain evidence="1">05x7-T-G4-1.051#20</strain>
    </source>
</reference>
<protein>
    <submittedName>
        <fullName evidence="1">Uncharacterized protein</fullName>
    </submittedName>
</protein>
<dbReference type="InParanoid" id="K1QNA3"/>
<organism evidence="1">
    <name type="scientific">Magallana gigas</name>
    <name type="common">Pacific oyster</name>
    <name type="synonym">Crassostrea gigas</name>
    <dbReference type="NCBI Taxonomy" id="29159"/>
    <lineage>
        <taxon>Eukaryota</taxon>
        <taxon>Metazoa</taxon>
        <taxon>Spiralia</taxon>
        <taxon>Lophotrochozoa</taxon>
        <taxon>Mollusca</taxon>
        <taxon>Bivalvia</taxon>
        <taxon>Autobranchia</taxon>
        <taxon>Pteriomorphia</taxon>
        <taxon>Ostreida</taxon>
        <taxon>Ostreoidea</taxon>
        <taxon>Ostreidae</taxon>
        <taxon>Magallana</taxon>
    </lineage>
</organism>
<dbReference type="Gene3D" id="2.120.10.30">
    <property type="entry name" value="TolB, C-terminal domain"/>
    <property type="match status" value="1"/>
</dbReference>
<dbReference type="InterPro" id="IPR011042">
    <property type="entry name" value="6-blade_b-propeller_TolB-like"/>
</dbReference>
<dbReference type="AlphaFoldDB" id="K1QNA3"/>
<gene>
    <name evidence="1" type="ORF">CGI_10000805</name>
</gene>
<evidence type="ECO:0000313" key="1">
    <source>
        <dbReference type="EMBL" id="EKC23036.1"/>
    </source>
</evidence>